<comment type="caution">
    <text evidence="1">The sequence shown here is derived from an EMBL/GenBank/DDBJ whole genome shotgun (WGS) entry which is preliminary data.</text>
</comment>
<dbReference type="InterPro" id="IPR029006">
    <property type="entry name" value="ADF-H/Gelsolin-like_dom_sf"/>
</dbReference>
<sequence length="99" mass="11378">MACLVSEAVYSWKDTNLALFGSDVERAVKKESAEKEPAWGPVRKIASSTLMVWRIKDEYGTAAYKTVELDTFLDDKAVQHREVDGFESDLFKTYFNRFE</sequence>
<keyword evidence="2" id="KW-1185">Reference proteome</keyword>
<evidence type="ECO:0000313" key="1">
    <source>
        <dbReference type="EMBL" id="RTG89140.1"/>
    </source>
</evidence>
<dbReference type="SUPFAM" id="SSF55753">
    <property type="entry name" value="Actin depolymerizing proteins"/>
    <property type="match status" value="1"/>
</dbReference>
<dbReference type="STRING" id="6184.A0A430QN68"/>
<gene>
    <name evidence="1" type="ORF">DC041_0007393</name>
</gene>
<dbReference type="AlphaFoldDB" id="A0A430QN68"/>
<dbReference type="Proteomes" id="UP000290809">
    <property type="component" value="Unassembled WGS sequence"/>
</dbReference>
<evidence type="ECO:0000313" key="2">
    <source>
        <dbReference type="Proteomes" id="UP000290809"/>
    </source>
</evidence>
<proteinExistence type="predicted"/>
<organism evidence="1 2">
    <name type="scientific">Schistosoma bovis</name>
    <name type="common">Blood fluke</name>
    <dbReference type="NCBI Taxonomy" id="6184"/>
    <lineage>
        <taxon>Eukaryota</taxon>
        <taxon>Metazoa</taxon>
        <taxon>Spiralia</taxon>
        <taxon>Lophotrochozoa</taxon>
        <taxon>Platyhelminthes</taxon>
        <taxon>Trematoda</taxon>
        <taxon>Digenea</taxon>
        <taxon>Strigeidida</taxon>
        <taxon>Schistosomatoidea</taxon>
        <taxon>Schistosomatidae</taxon>
        <taxon>Schistosoma</taxon>
    </lineage>
</organism>
<reference evidence="1 2" key="1">
    <citation type="journal article" date="2019" name="PLoS Pathog.">
        <title>Genome sequence of the bovine parasite Schistosoma bovis Tanzania.</title>
        <authorList>
            <person name="Oey H."/>
            <person name="Zakrzewski M."/>
            <person name="Gobert G."/>
            <person name="Gravermann K."/>
            <person name="Stoye J."/>
            <person name="Jones M."/>
            <person name="Mcmanus D."/>
            <person name="Krause L."/>
        </authorList>
    </citation>
    <scope>NUCLEOTIDE SEQUENCE [LARGE SCALE GENOMIC DNA]</scope>
    <source>
        <strain evidence="1 2">TAN1997</strain>
    </source>
</reference>
<name>A0A430QN68_SCHBO</name>
<accession>A0A430QN68</accession>
<dbReference type="EMBL" id="QMKO01001524">
    <property type="protein sequence ID" value="RTG89140.1"/>
    <property type="molecule type" value="Genomic_DNA"/>
</dbReference>
<protein>
    <submittedName>
        <fullName evidence="1">Uncharacterized protein</fullName>
    </submittedName>
</protein>
<dbReference type="Gene3D" id="3.40.20.10">
    <property type="entry name" value="Severin"/>
    <property type="match status" value="1"/>
</dbReference>